<feature type="compositionally biased region" description="Basic and acidic residues" evidence="1">
    <location>
        <begin position="1"/>
        <end position="31"/>
    </location>
</feature>
<dbReference type="AlphaFoldDB" id="A0ABD1SZJ9"/>
<organism evidence="2 3">
    <name type="scientific">Abeliophyllum distichum</name>
    <dbReference type="NCBI Taxonomy" id="126358"/>
    <lineage>
        <taxon>Eukaryota</taxon>
        <taxon>Viridiplantae</taxon>
        <taxon>Streptophyta</taxon>
        <taxon>Embryophyta</taxon>
        <taxon>Tracheophyta</taxon>
        <taxon>Spermatophyta</taxon>
        <taxon>Magnoliopsida</taxon>
        <taxon>eudicotyledons</taxon>
        <taxon>Gunneridae</taxon>
        <taxon>Pentapetalae</taxon>
        <taxon>asterids</taxon>
        <taxon>lamiids</taxon>
        <taxon>Lamiales</taxon>
        <taxon>Oleaceae</taxon>
        <taxon>Forsythieae</taxon>
        <taxon>Abeliophyllum</taxon>
    </lineage>
</organism>
<evidence type="ECO:0000313" key="3">
    <source>
        <dbReference type="Proteomes" id="UP001604336"/>
    </source>
</evidence>
<evidence type="ECO:0000256" key="1">
    <source>
        <dbReference type="SAM" id="MobiDB-lite"/>
    </source>
</evidence>
<dbReference type="Proteomes" id="UP001604336">
    <property type="component" value="Unassembled WGS sequence"/>
</dbReference>
<gene>
    <name evidence="2" type="ORF">Adt_21520</name>
</gene>
<feature type="compositionally biased region" description="Polar residues" evidence="1">
    <location>
        <begin position="53"/>
        <end position="73"/>
    </location>
</feature>
<protein>
    <submittedName>
        <fullName evidence="2">Uncharacterized protein</fullName>
    </submittedName>
</protein>
<name>A0ABD1SZJ9_9LAMI</name>
<keyword evidence="3" id="KW-1185">Reference proteome</keyword>
<reference evidence="3" key="1">
    <citation type="submission" date="2024-07" db="EMBL/GenBank/DDBJ databases">
        <title>Two chromosome-level genome assemblies of Korean endemic species Abeliophyllum distichum and Forsythia ovata (Oleaceae).</title>
        <authorList>
            <person name="Jang H."/>
        </authorList>
    </citation>
    <scope>NUCLEOTIDE SEQUENCE [LARGE SCALE GENOMIC DNA]</scope>
</reference>
<accession>A0ABD1SZJ9</accession>
<sequence>MDKKVEAIEKHKKTKAIEKDSSSENQERNQKSEGGNPKVSACCGLVKQKSLKIKTNNKLQPNKSSYSPSSYTKNFDKGNDDDESYGNFASRYAPPSSPTFNDDS</sequence>
<feature type="region of interest" description="Disordered" evidence="1">
    <location>
        <begin position="1"/>
        <end position="41"/>
    </location>
</feature>
<comment type="caution">
    <text evidence="2">The sequence shown here is derived from an EMBL/GenBank/DDBJ whole genome shotgun (WGS) entry which is preliminary data.</text>
</comment>
<evidence type="ECO:0000313" key="2">
    <source>
        <dbReference type="EMBL" id="KAL2505899.1"/>
    </source>
</evidence>
<feature type="region of interest" description="Disordered" evidence="1">
    <location>
        <begin position="53"/>
        <end position="104"/>
    </location>
</feature>
<proteinExistence type="predicted"/>
<dbReference type="EMBL" id="JBFOLK010000006">
    <property type="protein sequence ID" value="KAL2505899.1"/>
    <property type="molecule type" value="Genomic_DNA"/>
</dbReference>